<reference evidence="7 8" key="1">
    <citation type="submission" date="2020-07" db="EMBL/GenBank/DDBJ databases">
        <title>Halophilic bacteria isolated from french cheeses.</title>
        <authorList>
            <person name="Kothe C.I."/>
            <person name="Farah-Kraiem B."/>
            <person name="Renault P."/>
            <person name="Dridi B."/>
        </authorList>
    </citation>
    <scope>NUCLEOTIDE SEQUENCE [LARGE SCALE GENOMIC DNA]</scope>
    <source>
        <strain evidence="7 8">FME14</strain>
    </source>
</reference>
<feature type="domain" description="RNA polymerase sigma factor 70 region 4 type 2" evidence="6">
    <location>
        <begin position="114"/>
        <end position="165"/>
    </location>
</feature>
<dbReference type="SUPFAM" id="SSF88946">
    <property type="entry name" value="Sigma2 domain of RNA polymerase sigma factors"/>
    <property type="match status" value="1"/>
</dbReference>
<dbReference type="Gene3D" id="1.10.1740.10">
    <property type="match status" value="1"/>
</dbReference>
<evidence type="ECO:0000256" key="3">
    <source>
        <dbReference type="ARBA" id="ARBA00023082"/>
    </source>
</evidence>
<evidence type="ECO:0000259" key="5">
    <source>
        <dbReference type="Pfam" id="PF04542"/>
    </source>
</evidence>
<evidence type="ECO:0000256" key="4">
    <source>
        <dbReference type="ARBA" id="ARBA00023163"/>
    </source>
</evidence>
<feature type="domain" description="RNA polymerase sigma-70 region 2" evidence="5">
    <location>
        <begin position="16"/>
        <end position="78"/>
    </location>
</feature>
<keyword evidence="4" id="KW-0804">Transcription</keyword>
<dbReference type="InterPro" id="IPR039425">
    <property type="entry name" value="RNA_pol_sigma-70-like"/>
</dbReference>
<evidence type="ECO:0000259" key="6">
    <source>
        <dbReference type="Pfam" id="PF08281"/>
    </source>
</evidence>
<dbReference type="InterPro" id="IPR014284">
    <property type="entry name" value="RNA_pol_sigma-70_dom"/>
</dbReference>
<dbReference type="InterPro" id="IPR013324">
    <property type="entry name" value="RNA_pol_sigma_r3/r4-like"/>
</dbReference>
<name>A0ABR9FJQ4_9GAMM</name>
<sequence>MQGQKQVTELETVFITNRQQLKGIAQKIVGTQDRAEDVLQDVYIRLLKCSFNREIDKPFSYCCQVVRNISIDYCRKQKVEAGYRDCSDDQKEVLDNLSTGCTTERVIAQKQLLNEIIKVVDGLPERIRLVFELHRLEGFTQRQIAQQVGCSAALVNIMLKEAMQAIAKCHKFDD</sequence>
<keyword evidence="2" id="KW-0805">Transcription regulation</keyword>
<evidence type="ECO:0000313" key="8">
    <source>
        <dbReference type="Proteomes" id="UP000707245"/>
    </source>
</evidence>
<keyword evidence="3" id="KW-0731">Sigma factor</keyword>
<dbReference type="RefSeq" id="WP_192541090.1">
    <property type="nucleotide sequence ID" value="NZ_RRZA01000013.1"/>
</dbReference>
<comment type="caution">
    <text evidence="7">The sequence shown here is derived from an EMBL/GenBank/DDBJ whole genome shotgun (WGS) entry which is preliminary data.</text>
</comment>
<dbReference type="Proteomes" id="UP000707245">
    <property type="component" value="Unassembled WGS sequence"/>
</dbReference>
<evidence type="ECO:0000256" key="1">
    <source>
        <dbReference type="ARBA" id="ARBA00010641"/>
    </source>
</evidence>
<dbReference type="EMBL" id="RRZA01000013">
    <property type="protein sequence ID" value="MBE0457046.1"/>
    <property type="molecule type" value="Genomic_DNA"/>
</dbReference>
<keyword evidence="8" id="KW-1185">Reference proteome</keyword>
<evidence type="ECO:0000256" key="2">
    <source>
        <dbReference type="ARBA" id="ARBA00023015"/>
    </source>
</evidence>
<dbReference type="InterPro" id="IPR036388">
    <property type="entry name" value="WH-like_DNA-bd_sf"/>
</dbReference>
<dbReference type="Pfam" id="PF04542">
    <property type="entry name" value="Sigma70_r2"/>
    <property type="match status" value="1"/>
</dbReference>
<accession>A0ABR9FJQ4</accession>
<dbReference type="InterPro" id="IPR013249">
    <property type="entry name" value="RNA_pol_sigma70_r4_t2"/>
</dbReference>
<dbReference type="SUPFAM" id="SSF88659">
    <property type="entry name" value="Sigma3 and sigma4 domains of RNA polymerase sigma factors"/>
    <property type="match status" value="1"/>
</dbReference>
<protein>
    <submittedName>
        <fullName evidence="7">Sigma-70 family RNA polymerase sigma factor</fullName>
    </submittedName>
</protein>
<evidence type="ECO:0000313" key="7">
    <source>
        <dbReference type="EMBL" id="MBE0457046.1"/>
    </source>
</evidence>
<gene>
    <name evidence="7" type="ORF">EI167_06175</name>
</gene>
<organism evidence="7 8">
    <name type="scientific">Pseudoalteromonas prydzensis</name>
    <dbReference type="NCBI Taxonomy" id="182141"/>
    <lineage>
        <taxon>Bacteria</taxon>
        <taxon>Pseudomonadati</taxon>
        <taxon>Pseudomonadota</taxon>
        <taxon>Gammaproteobacteria</taxon>
        <taxon>Alteromonadales</taxon>
        <taxon>Pseudoalteromonadaceae</taxon>
        <taxon>Pseudoalteromonas</taxon>
    </lineage>
</organism>
<dbReference type="Gene3D" id="1.10.10.10">
    <property type="entry name" value="Winged helix-like DNA-binding domain superfamily/Winged helix DNA-binding domain"/>
    <property type="match status" value="1"/>
</dbReference>
<comment type="similarity">
    <text evidence="1">Belongs to the sigma-70 factor family. ECF subfamily.</text>
</comment>
<dbReference type="PANTHER" id="PTHR43133">
    <property type="entry name" value="RNA POLYMERASE ECF-TYPE SIGMA FACTO"/>
    <property type="match status" value="1"/>
</dbReference>
<dbReference type="InterPro" id="IPR007627">
    <property type="entry name" value="RNA_pol_sigma70_r2"/>
</dbReference>
<dbReference type="NCBIfam" id="TIGR02937">
    <property type="entry name" value="sigma70-ECF"/>
    <property type="match status" value="1"/>
</dbReference>
<dbReference type="Pfam" id="PF08281">
    <property type="entry name" value="Sigma70_r4_2"/>
    <property type="match status" value="1"/>
</dbReference>
<dbReference type="InterPro" id="IPR013325">
    <property type="entry name" value="RNA_pol_sigma_r2"/>
</dbReference>
<dbReference type="PANTHER" id="PTHR43133:SF63">
    <property type="entry name" value="RNA POLYMERASE SIGMA FACTOR FECI-RELATED"/>
    <property type="match status" value="1"/>
</dbReference>
<proteinExistence type="inferred from homology"/>